<dbReference type="AlphaFoldDB" id="A0A2Z2P678"/>
<keyword evidence="1" id="KW-1133">Transmembrane helix</keyword>
<proteinExistence type="predicted"/>
<evidence type="ECO:0000313" key="2">
    <source>
        <dbReference type="EMBL" id="ASJ76207.1"/>
    </source>
</evidence>
<protein>
    <submittedName>
        <fullName evidence="2">Uncharacterized protein</fullName>
    </submittedName>
</protein>
<accession>A0A2Z2P678</accession>
<dbReference type="Proteomes" id="UP000250079">
    <property type="component" value="Chromosome"/>
</dbReference>
<keyword evidence="1" id="KW-0812">Transmembrane</keyword>
<organism evidence="2 3">
    <name type="scientific">Granulosicoccus antarcticus IMCC3135</name>
    <dbReference type="NCBI Taxonomy" id="1192854"/>
    <lineage>
        <taxon>Bacteria</taxon>
        <taxon>Pseudomonadati</taxon>
        <taxon>Pseudomonadota</taxon>
        <taxon>Gammaproteobacteria</taxon>
        <taxon>Chromatiales</taxon>
        <taxon>Granulosicoccaceae</taxon>
        <taxon>Granulosicoccus</taxon>
    </lineage>
</organism>
<gene>
    <name evidence="2" type="ORF">IMCC3135_30790</name>
</gene>
<sequence>MAYVLSWLSAVASFIGLGVALQTPIENLSGWKLVLLIVVILVFGISAIYDAWKNYKSKPKKYRNEKKINEYMYSILADGGRCEICSRDASWIEDDKIFDMLKNKASRGELVFFLHQKTDKIMQLTELGADLYIYGDQKFEPLTRFTIVNSGNRASSFLAIGRKKPNEPHVIEELDSSHPTYSLALDLLSTIKTLVGDKNDG</sequence>
<dbReference type="OrthoDB" id="3034995at2"/>
<name>A0A2Z2P678_9GAMM</name>
<dbReference type="KEGG" id="gai:IMCC3135_30790"/>
<dbReference type="RefSeq" id="WP_088921010.1">
    <property type="nucleotide sequence ID" value="NZ_CP018632.1"/>
</dbReference>
<dbReference type="EMBL" id="CP018632">
    <property type="protein sequence ID" value="ASJ76207.1"/>
    <property type="molecule type" value="Genomic_DNA"/>
</dbReference>
<keyword evidence="3" id="KW-1185">Reference proteome</keyword>
<evidence type="ECO:0000313" key="3">
    <source>
        <dbReference type="Proteomes" id="UP000250079"/>
    </source>
</evidence>
<feature type="transmembrane region" description="Helical" evidence="1">
    <location>
        <begin position="30"/>
        <end position="52"/>
    </location>
</feature>
<reference evidence="2 3" key="1">
    <citation type="submission" date="2016-12" db="EMBL/GenBank/DDBJ databases">
        <authorList>
            <person name="Song W.-J."/>
            <person name="Kurnit D.M."/>
        </authorList>
    </citation>
    <scope>NUCLEOTIDE SEQUENCE [LARGE SCALE GENOMIC DNA]</scope>
    <source>
        <strain evidence="2 3">IMCC3135</strain>
    </source>
</reference>
<evidence type="ECO:0000256" key="1">
    <source>
        <dbReference type="SAM" id="Phobius"/>
    </source>
</evidence>
<keyword evidence="1" id="KW-0472">Membrane</keyword>